<comment type="caution">
    <text evidence="3">The sequence shown here is derived from an EMBL/GenBank/DDBJ whole genome shotgun (WGS) entry which is preliminary data.</text>
</comment>
<evidence type="ECO:0000256" key="1">
    <source>
        <dbReference type="SAM" id="Coils"/>
    </source>
</evidence>
<dbReference type="Proteomes" id="UP001206595">
    <property type="component" value="Unassembled WGS sequence"/>
</dbReference>
<evidence type="ECO:0000313" key="3">
    <source>
        <dbReference type="EMBL" id="KAI8580307.1"/>
    </source>
</evidence>
<accession>A0AAD5HDL0</accession>
<organism evidence="3 4">
    <name type="scientific">Umbelopsis ramanniana AG</name>
    <dbReference type="NCBI Taxonomy" id="1314678"/>
    <lineage>
        <taxon>Eukaryota</taxon>
        <taxon>Fungi</taxon>
        <taxon>Fungi incertae sedis</taxon>
        <taxon>Mucoromycota</taxon>
        <taxon>Mucoromycotina</taxon>
        <taxon>Umbelopsidomycetes</taxon>
        <taxon>Umbelopsidales</taxon>
        <taxon>Umbelopsidaceae</taxon>
        <taxon>Umbelopsis</taxon>
    </lineage>
</organism>
<dbReference type="EMBL" id="MU620913">
    <property type="protein sequence ID" value="KAI8580307.1"/>
    <property type="molecule type" value="Genomic_DNA"/>
</dbReference>
<dbReference type="RefSeq" id="XP_051445311.1">
    <property type="nucleotide sequence ID" value="XM_051584183.1"/>
</dbReference>
<feature type="coiled-coil region" evidence="1">
    <location>
        <begin position="139"/>
        <end position="166"/>
    </location>
</feature>
<gene>
    <name evidence="3" type="ORF">K450DRAFT_173708</name>
</gene>
<reference evidence="3" key="1">
    <citation type="submission" date="2021-06" db="EMBL/GenBank/DDBJ databases">
        <authorList>
            <consortium name="DOE Joint Genome Institute"/>
            <person name="Mondo S.J."/>
            <person name="Amses K.R."/>
            <person name="Simmons D.R."/>
            <person name="Longcore J.E."/>
            <person name="Seto K."/>
            <person name="Alves G.H."/>
            <person name="Bonds A.E."/>
            <person name="Quandt C.A."/>
            <person name="Davis W.J."/>
            <person name="Chang Y."/>
            <person name="Letcher P.M."/>
            <person name="Powell M.J."/>
            <person name="Kuo A."/>
            <person name="Labutti K."/>
            <person name="Pangilinan J."/>
            <person name="Andreopoulos W."/>
            <person name="Tritt A."/>
            <person name="Riley R."/>
            <person name="Hundley H."/>
            <person name="Johnson J."/>
            <person name="Lipzen A."/>
            <person name="Barry K."/>
            <person name="Berbee M.L."/>
            <person name="Buchler N.E."/>
            <person name="Grigoriev I.V."/>
            <person name="Spatafora J.W."/>
            <person name="Stajich J.E."/>
            <person name="James T.Y."/>
        </authorList>
    </citation>
    <scope>NUCLEOTIDE SEQUENCE</scope>
    <source>
        <strain evidence="3">AG</strain>
    </source>
</reference>
<name>A0AAD5HDL0_UMBRA</name>
<dbReference type="GO" id="GO:0005739">
    <property type="term" value="C:mitochondrion"/>
    <property type="evidence" value="ECO:0007669"/>
    <property type="project" value="TreeGrafter"/>
</dbReference>
<sequence length="185" mass="21004">MGSCLFSKSVQGTPLPTPRFFGNSSTSLLPSSINTSTPTKRRSKVPGGSKRNTDIEFATEIGQGLLIEVRKLQAALQNKEEIIKQLHIVKSDDERTTEMLMKHLKQKEESEERYKEQNWGLEVTNEELQTSLAESNQFVNKSKIENARLTKQLRLMSEQNDALKTQAEKWAVASESTKLRHEQDI</sequence>
<keyword evidence="1" id="KW-0175">Coiled coil</keyword>
<dbReference type="PANTHER" id="PTHR28190">
    <property type="entry name" value="NUCLEAR MIGRATION PROTEIN NUM1"/>
    <property type="match status" value="1"/>
</dbReference>
<dbReference type="InterPro" id="IPR053005">
    <property type="entry name" value="Nuclear_Pos-Cytoskel_Interact"/>
</dbReference>
<dbReference type="GO" id="GO:0000226">
    <property type="term" value="P:microtubule cytoskeleton organization"/>
    <property type="evidence" value="ECO:0007669"/>
    <property type="project" value="TreeGrafter"/>
</dbReference>
<dbReference type="GO" id="GO:0005938">
    <property type="term" value="C:cell cortex"/>
    <property type="evidence" value="ECO:0007669"/>
    <property type="project" value="TreeGrafter"/>
</dbReference>
<feature type="non-terminal residue" evidence="3">
    <location>
        <position position="1"/>
    </location>
</feature>
<keyword evidence="4" id="KW-1185">Reference proteome</keyword>
<proteinExistence type="predicted"/>
<dbReference type="GeneID" id="75909533"/>
<evidence type="ECO:0000256" key="2">
    <source>
        <dbReference type="SAM" id="MobiDB-lite"/>
    </source>
</evidence>
<evidence type="ECO:0000313" key="4">
    <source>
        <dbReference type="Proteomes" id="UP001206595"/>
    </source>
</evidence>
<dbReference type="PANTHER" id="PTHR28190:SF1">
    <property type="entry name" value="NUCLEAR MIGRATION PROTEIN NUM1"/>
    <property type="match status" value="1"/>
</dbReference>
<protein>
    <submittedName>
        <fullName evidence="3">Uncharacterized protein</fullName>
    </submittedName>
</protein>
<feature type="compositionally biased region" description="Polar residues" evidence="2">
    <location>
        <begin position="22"/>
        <end position="38"/>
    </location>
</feature>
<dbReference type="GO" id="GO:0015631">
    <property type="term" value="F:tubulin binding"/>
    <property type="evidence" value="ECO:0007669"/>
    <property type="project" value="TreeGrafter"/>
</dbReference>
<reference evidence="3" key="2">
    <citation type="journal article" date="2022" name="Proc. Natl. Acad. Sci. U.S.A.">
        <title>Diploid-dominant life cycles characterize the early evolution of Fungi.</title>
        <authorList>
            <person name="Amses K.R."/>
            <person name="Simmons D.R."/>
            <person name="Longcore J.E."/>
            <person name="Mondo S.J."/>
            <person name="Seto K."/>
            <person name="Jeronimo G.H."/>
            <person name="Bonds A.E."/>
            <person name="Quandt C.A."/>
            <person name="Davis W.J."/>
            <person name="Chang Y."/>
            <person name="Federici B.A."/>
            <person name="Kuo A."/>
            <person name="LaButti K."/>
            <person name="Pangilinan J."/>
            <person name="Andreopoulos W."/>
            <person name="Tritt A."/>
            <person name="Riley R."/>
            <person name="Hundley H."/>
            <person name="Johnson J."/>
            <person name="Lipzen A."/>
            <person name="Barry K."/>
            <person name="Lang B.F."/>
            <person name="Cuomo C.A."/>
            <person name="Buchler N.E."/>
            <person name="Grigoriev I.V."/>
            <person name="Spatafora J.W."/>
            <person name="Stajich J.E."/>
            <person name="James T.Y."/>
        </authorList>
    </citation>
    <scope>NUCLEOTIDE SEQUENCE</scope>
    <source>
        <strain evidence="3">AG</strain>
    </source>
</reference>
<feature type="region of interest" description="Disordered" evidence="2">
    <location>
        <begin position="15"/>
        <end position="51"/>
    </location>
</feature>
<dbReference type="AlphaFoldDB" id="A0AAD5HDL0"/>